<feature type="region of interest" description="Disordered" evidence="1">
    <location>
        <begin position="115"/>
        <end position="166"/>
    </location>
</feature>
<evidence type="ECO:0000313" key="4">
    <source>
        <dbReference type="Proteomes" id="UP001231189"/>
    </source>
</evidence>
<sequence length="217" mass="23829">MLVGSARTWLNNLPAGSINGWLDFEEAFICNFTGSYRRPSRPQQLEMCKQGPDETDRAYLMRWCEMRNSCEGVHEIRAIASSWAAAGPTPCCGTSCPQAQVHGRPHGHRRQVRVGLKKPARRRLSQRRLPPGGTTKSRLSTSRQTAPLMAADNYRGKRRDQPDRRCGSAHVAPCIAQAAAAAEARPAMEAVRADDRLAVQYHSGKNPPTTPPATATS</sequence>
<dbReference type="InterPro" id="IPR005162">
    <property type="entry name" value="Retrotrans_gag_dom"/>
</dbReference>
<dbReference type="Proteomes" id="UP001231189">
    <property type="component" value="Unassembled WGS sequence"/>
</dbReference>
<gene>
    <name evidence="3" type="ORF">QYE76_038774</name>
</gene>
<dbReference type="EMBL" id="JAUUTY010000002">
    <property type="protein sequence ID" value="KAK1677926.1"/>
    <property type="molecule type" value="Genomic_DNA"/>
</dbReference>
<evidence type="ECO:0000313" key="3">
    <source>
        <dbReference type="EMBL" id="KAK1677926.1"/>
    </source>
</evidence>
<organism evidence="3 4">
    <name type="scientific">Lolium multiflorum</name>
    <name type="common">Italian ryegrass</name>
    <name type="synonym">Lolium perenne subsp. multiflorum</name>
    <dbReference type="NCBI Taxonomy" id="4521"/>
    <lineage>
        <taxon>Eukaryota</taxon>
        <taxon>Viridiplantae</taxon>
        <taxon>Streptophyta</taxon>
        <taxon>Embryophyta</taxon>
        <taxon>Tracheophyta</taxon>
        <taxon>Spermatophyta</taxon>
        <taxon>Magnoliopsida</taxon>
        <taxon>Liliopsida</taxon>
        <taxon>Poales</taxon>
        <taxon>Poaceae</taxon>
        <taxon>BOP clade</taxon>
        <taxon>Pooideae</taxon>
        <taxon>Poodae</taxon>
        <taxon>Poeae</taxon>
        <taxon>Poeae Chloroplast Group 2 (Poeae type)</taxon>
        <taxon>Loliodinae</taxon>
        <taxon>Loliinae</taxon>
        <taxon>Lolium</taxon>
    </lineage>
</organism>
<evidence type="ECO:0000256" key="1">
    <source>
        <dbReference type="SAM" id="MobiDB-lite"/>
    </source>
</evidence>
<comment type="caution">
    <text evidence="3">The sequence shown here is derived from an EMBL/GenBank/DDBJ whole genome shotgun (WGS) entry which is preliminary data.</text>
</comment>
<name>A0AAD8WT69_LOLMU</name>
<proteinExistence type="predicted"/>
<feature type="domain" description="Retrotransposon gag" evidence="2">
    <location>
        <begin position="2"/>
        <end position="71"/>
    </location>
</feature>
<accession>A0AAD8WT69</accession>
<dbReference type="AlphaFoldDB" id="A0AAD8WT69"/>
<keyword evidence="4" id="KW-1185">Reference proteome</keyword>
<dbReference type="PANTHER" id="PTHR33223">
    <property type="entry name" value="CCHC-TYPE DOMAIN-CONTAINING PROTEIN"/>
    <property type="match status" value="1"/>
</dbReference>
<protein>
    <recommendedName>
        <fullName evidence="2">Retrotransposon gag domain-containing protein</fullName>
    </recommendedName>
</protein>
<feature type="compositionally biased region" description="Basic residues" evidence="1">
    <location>
        <begin position="115"/>
        <end position="126"/>
    </location>
</feature>
<reference evidence="3" key="1">
    <citation type="submission" date="2023-07" db="EMBL/GenBank/DDBJ databases">
        <title>A chromosome-level genome assembly of Lolium multiflorum.</title>
        <authorList>
            <person name="Chen Y."/>
            <person name="Copetti D."/>
            <person name="Kolliker R."/>
            <person name="Studer B."/>
        </authorList>
    </citation>
    <scope>NUCLEOTIDE SEQUENCE</scope>
    <source>
        <strain evidence="3">02402/16</strain>
        <tissue evidence="3">Leaf</tissue>
    </source>
</reference>
<evidence type="ECO:0000259" key="2">
    <source>
        <dbReference type="Pfam" id="PF03732"/>
    </source>
</evidence>
<feature type="region of interest" description="Disordered" evidence="1">
    <location>
        <begin position="198"/>
        <end position="217"/>
    </location>
</feature>
<feature type="compositionally biased region" description="Polar residues" evidence="1">
    <location>
        <begin position="134"/>
        <end position="145"/>
    </location>
</feature>
<dbReference type="PANTHER" id="PTHR33223:SF8">
    <property type="entry name" value="OS04G0172440 PROTEIN"/>
    <property type="match status" value="1"/>
</dbReference>
<dbReference type="Pfam" id="PF03732">
    <property type="entry name" value="Retrotrans_gag"/>
    <property type="match status" value="1"/>
</dbReference>